<proteinExistence type="predicted"/>
<dbReference type="Proteomes" id="UP000537326">
    <property type="component" value="Unassembled WGS sequence"/>
</dbReference>
<protein>
    <submittedName>
        <fullName evidence="1">Uncharacterized protein</fullName>
    </submittedName>
</protein>
<evidence type="ECO:0000313" key="1">
    <source>
        <dbReference type="EMBL" id="NYI08548.1"/>
    </source>
</evidence>
<accession>A0A7Y9YAD0</accession>
<evidence type="ECO:0000313" key="2">
    <source>
        <dbReference type="Proteomes" id="UP000537326"/>
    </source>
</evidence>
<name>A0A7Y9YAD0_9ACTN</name>
<reference evidence="1 2" key="1">
    <citation type="submission" date="2020-07" db="EMBL/GenBank/DDBJ databases">
        <title>Sequencing the genomes of 1000 actinobacteria strains.</title>
        <authorList>
            <person name="Klenk H.-P."/>
        </authorList>
    </citation>
    <scope>NUCLEOTIDE SEQUENCE [LARGE SCALE GENOMIC DNA]</scope>
    <source>
        <strain evidence="1 2">DSM 18248</strain>
    </source>
</reference>
<dbReference type="AlphaFoldDB" id="A0A7Y9YAD0"/>
<comment type="caution">
    <text evidence="1">The sequence shown here is derived from an EMBL/GenBank/DDBJ whole genome shotgun (WGS) entry which is preliminary data.</text>
</comment>
<dbReference type="EMBL" id="JACBZI010000001">
    <property type="protein sequence ID" value="NYI08548.1"/>
    <property type="molecule type" value="Genomic_DNA"/>
</dbReference>
<organism evidence="1 2">
    <name type="scientific">Nocardioides marinus</name>
    <dbReference type="NCBI Taxonomy" id="374514"/>
    <lineage>
        <taxon>Bacteria</taxon>
        <taxon>Bacillati</taxon>
        <taxon>Actinomycetota</taxon>
        <taxon>Actinomycetes</taxon>
        <taxon>Propionibacteriales</taxon>
        <taxon>Nocardioidaceae</taxon>
        <taxon>Nocardioides</taxon>
    </lineage>
</organism>
<sequence>MTTDDARHGEPNEWPYGGLAEALARPLAQTGPSNVTAEQLVDEVTGSEPPPLAPGRLRPYVAMDLARTARYGEVLDRALKLLLYAPEVVTDRPWLSVEPEDQDETLETIASLVNVWDLVVDGSLHIREMPHPLGQYASYGNPDSLRLDTPEVVDQFAFTDRERDHWLDQAVAMELWPQRTTPWFISGRQASAMDSLLQSAGRSVDGRGVHLPALAALKLPSMALRTPELIAVRRSSDTFAEWRQQLRTALEQVQLLPESETWQSDARAVIADELTPYTERLRGETSRSSALSASVTGMKQLVITGLGGAVGGLAGGSTAGALAGVGGVAAGTFISGLSDWVRVHRAAAPQRAVLKLAVVFDDGAA</sequence>
<gene>
    <name evidence="1" type="ORF">BKA05_000063</name>
</gene>
<dbReference type="RefSeq" id="WP_179529647.1">
    <property type="nucleotide sequence ID" value="NZ_BAAAPP010000002.1"/>
</dbReference>
<keyword evidence="2" id="KW-1185">Reference proteome</keyword>